<feature type="domain" description="Hemimethylated DNA-binding" evidence="5">
    <location>
        <begin position="785"/>
        <end position="825"/>
    </location>
</feature>
<dbReference type="PANTHER" id="PTHR13026">
    <property type="entry name" value="NNP-1 PROTEIN NOVEL NUCLEAR PROTEIN 1 NOP52"/>
    <property type="match status" value="1"/>
</dbReference>
<name>A0A9W8N086_9AGAR</name>
<dbReference type="GO" id="GO:0030688">
    <property type="term" value="C:preribosome, small subunit precursor"/>
    <property type="evidence" value="ECO:0007669"/>
    <property type="project" value="InterPro"/>
</dbReference>
<evidence type="ECO:0000313" key="8">
    <source>
        <dbReference type="Proteomes" id="UP001148786"/>
    </source>
</evidence>
<dbReference type="Pfam" id="PF05997">
    <property type="entry name" value="Nop52"/>
    <property type="match status" value="1"/>
</dbReference>
<evidence type="ECO:0000259" key="5">
    <source>
        <dbReference type="Pfam" id="PF08755"/>
    </source>
</evidence>
<comment type="caution">
    <text evidence="7">The sequence shown here is derived from an EMBL/GenBank/DDBJ whole genome shotgun (WGS) entry which is preliminary data.</text>
</comment>
<gene>
    <name evidence="7" type="ORF">NLJ89_g1344</name>
</gene>
<feature type="domain" description="Protein SirB1 N-terminal" evidence="6">
    <location>
        <begin position="520"/>
        <end position="641"/>
    </location>
</feature>
<dbReference type="PANTHER" id="PTHR13026:SF0">
    <property type="entry name" value="RIBOSOMAL RNA PROCESSING 1B"/>
    <property type="match status" value="1"/>
</dbReference>
<dbReference type="Gene3D" id="2.30.30.390">
    <property type="entry name" value="Hemimethylated DNA-binding domain"/>
    <property type="match status" value="1"/>
</dbReference>
<evidence type="ECO:0000256" key="3">
    <source>
        <dbReference type="ARBA" id="ARBA00022552"/>
    </source>
</evidence>
<sequence length="843" mass="95942">MTSSTSGPPLGKFLASTDKKIRDKAIKNLSVFLSDTQNELPESDMDKLWKGIFYCFWMSDKPLVQQALATELAELILTIASTNTSLAFLRSFWETTVREWNGIDRLRLDKYYMLIRRFVNATFRLLIRAKWNNGSCQEYNRILTAEGGPLCPDDPRVPTSLASHIADIYMEELEKALGSTPDALPVPLGILLDPFIVLAARTRTKVAYNRLQSALLEPLLDALSFERSEDEPKAKRIRLSDAPSYPRLVAGACLEDPEQEGRVEKTALKKHLLRRMFEVASQPETKDSNRRKMYALWKESYEEDPGADRARAQVLSTGLPELLPQLEKTVMEFGRDNVNFTARLRFTMFFLVVLTCFREAASLPLLWKPHYHIRYEHSDEKRERARRNALQDDNWQLLYSERRRLDCKAMRLLDEVVSNRVTRQARAELVVELAMDVWDALELESECPVPSPFSDTEFESSVRIPDHAITRRFWAKSLLDTISRGHAVSIWRRFWEHSGGPSFEETMSPISCFLGCSEQRITAQLDDLSNRCRNDLETKGIVVDSGDPGYDLASLCRGIWSFMREDGFTAPSKQECQDILNNFPHASLTTKKRTIPISLTHIYAAIGTRLGIDVSPVNFPGTVLAHVLPREPGSEPLIVNASASQPQQAVGNLSIADPVPAWNAMHGYSNIREFLVPCSGQLMLLRASNNILSSLMSVADVPRYVVRPAVLFAVTTHLLFQADERTLRRLMSEVKLQPLDCIFMHKELAPCLVERCGALLKAHIDYALEEEATHEINQRTPNGPKYFVGMGFYHLLYDYLGFIWGWTQTCVATEEWIVHMKMTAPNDMLRKKISGQRALHEYM</sequence>
<comment type="subcellular location">
    <subcellularLocation>
        <location evidence="1">Nucleus</location>
    </subcellularLocation>
</comment>
<dbReference type="InterPro" id="IPR010301">
    <property type="entry name" value="RRP1"/>
</dbReference>
<keyword evidence="4" id="KW-0539">Nucleus</keyword>
<evidence type="ECO:0000259" key="6">
    <source>
        <dbReference type="Pfam" id="PF13369"/>
    </source>
</evidence>
<evidence type="ECO:0000256" key="1">
    <source>
        <dbReference type="ARBA" id="ARBA00004123"/>
    </source>
</evidence>
<dbReference type="InterPro" id="IPR036623">
    <property type="entry name" value="Hemimethylated_DNA-bd_sf"/>
</dbReference>
<dbReference type="Pfam" id="PF13369">
    <property type="entry name" value="Transglut_core2"/>
    <property type="match status" value="1"/>
</dbReference>
<protein>
    <submittedName>
        <fullName evidence="7">Uncharacterized protein</fullName>
    </submittedName>
</protein>
<dbReference type="GO" id="GO:0003677">
    <property type="term" value="F:DNA binding"/>
    <property type="evidence" value="ECO:0007669"/>
    <property type="project" value="InterPro"/>
</dbReference>
<keyword evidence="8" id="KW-1185">Reference proteome</keyword>
<dbReference type="EMBL" id="JANKHO010000068">
    <property type="protein sequence ID" value="KAJ3516079.1"/>
    <property type="molecule type" value="Genomic_DNA"/>
</dbReference>
<dbReference type="Proteomes" id="UP001148786">
    <property type="component" value="Unassembled WGS sequence"/>
</dbReference>
<dbReference type="SUPFAM" id="SSF141255">
    <property type="entry name" value="YccV-like"/>
    <property type="match status" value="1"/>
</dbReference>
<keyword evidence="3" id="KW-0698">rRNA processing</keyword>
<dbReference type="GO" id="GO:0006364">
    <property type="term" value="P:rRNA processing"/>
    <property type="evidence" value="ECO:0007669"/>
    <property type="project" value="UniProtKB-KW"/>
</dbReference>
<reference evidence="7" key="1">
    <citation type="submission" date="2022-07" db="EMBL/GenBank/DDBJ databases">
        <title>Genome Sequence of Agrocybe chaxingu.</title>
        <authorList>
            <person name="Buettner E."/>
        </authorList>
    </citation>
    <scope>NUCLEOTIDE SEQUENCE</scope>
    <source>
        <strain evidence="7">MP-N11</strain>
    </source>
</reference>
<accession>A0A9W8N086</accession>
<comment type="similarity">
    <text evidence="2">Belongs to the RRP1 family.</text>
</comment>
<evidence type="ECO:0000256" key="4">
    <source>
        <dbReference type="ARBA" id="ARBA00023242"/>
    </source>
</evidence>
<organism evidence="7 8">
    <name type="scientific">Agrocybe chaxingu</name>
    <dbReference type="NCBI Taxonomy" id="84603"/>
    <lineage>
        <taxon>Eukaryota</taxon>
        <taxon>Fungi</taxon>
        <taxon>Dikarya</taxon>
        <taxon>Basidiomycota</taxon>
        <taxon>Agaricomycotina</taxon>
        <taxon>Agaricomycetes</taxon>
        <taxon>Agaricomycetidae</taxon>
        <taxon>Agaricales</taxon>
        <taxon>Agaricineae</taxon>
        <taxon>Strophariaceae</taxon>
        <taxon>Agrocybe</taxon>
    </lineage>
</organism>
<proteinExistence type="inferred from homology"/>
<dbReference type="InterPro" id="IPR032698">
    <property type="entry name" value="SirB1_N"/>
</dbReference>
<dbReference type="Pfam" id="PF08755">
    <property type="entry name" value="YccV-like"/>
    <property type="match status" value="1"/>
</dbReference>
<dbReference type="GO" id="GO:0005634">
    <property type="term" value="C:nucleus"/>
    <property type="evidence" value="ECO:0007669"/>
    <property type="project" value="UniProtKB-SubCell"/>
</dbReference>
<dbReference type="OrthoDB" id="2019504at2759"/>
<dbReference type="InterPro" id="IPR011722">
    <property type="entry name" value="Hemimethylated_DNA-bd_dom"/>
</dbReference>
<evidence type="ECO:0000313" key="7">
    <source>
        <dbReference type="EMBL" id="KAJ3516079.1"/>
    </source>
</evidence>
<dbReference type="AlphaFoldDB" id="A0A9W8N086"/>
<evidence type="ECO:0000256" key="2">
    <source>
        <dbReference type="ARBA" id="ARBA00006374"/>
    </source>
</evidence>